<protein>
    <submittedName>
        <fullName evidence="1">TFIIB Transcription factor zinc-finger</fullName>
    </submittedName>
</protein>
<accession>A0A8S5NJY3</accession>
<dbReference type="GO" id="GO:0008270">
    <property type="term" value="F:zinc ion binding"/>
    <property type="evidence" value="ECO:0007669"/>
    <property type="project" value="UniProtKB-KW"/>
</dbReference>
<keyword evidence="1" id="KW-0479">Metal-binding</keyword>
<keyword evidence="1" id="KW-0862">Zinc</keyword>
<reference evidence="1" key="1">
    <citation type="journal article" date="2021" name="Proc. Natl. Acad. Sci. U.S.A.">
        <title>A Catalog of Tens of Thousands of Viruses from Human Metagenomes Reveals Hidden Associations with Chronic Diseases.</title>
        <authorList>
            <person name="Tisza M.J."/>
            <person name="Buck C.B."/>
        </authorList>
    </citation>
    <scope>NUCLEOTIDE SEQUENCE</scope>
    <source>
        <strain evidence="1">CttFh17</strain>
    </source>
</reference>
<dbReference type="EMBL" id="BK015176">
    <property type="protein sequence ID" value="DAD94395.1"/>
    <property type="molecule type" value="Genomic_DNA"/>
</dbReference>
<proteinExistence type="predicted"/>
<name>A0A8S5NJY3_9CAUD</name>
<organism evidence="1">
    <name type="scientific">Siphoviridae sp. cttFh17</name>
    <dbReference type="NCBI Taxonomy" id="2826491"/>
    <lineage>
        <taxon>Viruses</taxon>
        <taxon>Duplodnaviria</taxon>
        <taxon>Heunggongvirae</taxon>
        <taxon>Uroviricota</taxon>
        <taxon>Caudoviricetes</taxon>
    </lineage>
</organism>
<keyword evidence="1" id="KW-0863">Zinc-finger</keyword>
<sequence length="58" mass="7117">MTICRTCNIPMVEVRRFTPERNEKFQRCPKCFCETKHLKILERELYLEDYLHNKGAKR</sequence>
<evidence type="ECO:0000313" key="1">
    <source>
        <dbReference type="EMBL" id="DAD94395.1"/>
    </source>
</evidence>